<gene>
    <name evidence="1" type="ORF">EVAR_30315_1</name>
</gene>
<dbReference type="Proteomes" id="UP000299102">
    <property type="component" value="Unassembled WGS sequence"/>
</dbReference>
<name>A0A4C1W977_EUMVA</name>
<organism evidence="1 2">
    <name type="scientific">Eumeta variegata</name>
    <name type="common">Bagworm moth</name>
    <name type="synonym">Eumeta japonica</name>
    <dbReference type="NCBI Taxonomy" id="151549"/>
    <lineage>
        <taxon>Eukaryota</taxon>
        <taxon>Metazoa</taxon>
        <taxon>Ecdysozoa</taxon>
        <taxon>Arthropoda</taxon>
        <taxon>Hexapoda</taxon>
        <taxon>Insecta</taxon>
        <taxon>Pterygota</taxon>
        <taxon>Neoptera</taxon>
        <taxon>Endopterygota</taxon>
        <taxon>Lepidoptera</taxon>
        <taxon>Glossata</taxon>
        <taxon>Ditrysia</taxon>
        <taxon>Tineoidea</taxon>
        <taxon>Psychidae</taxon>
        <taxon>Oiketicinae</taxon>
        <taxon>Eumeta</taxon>
    </lineage>
</organism>
<dbReference type="EMBL" id="BGZK01000505">
    <property type="protein sequence ID" value="GBP47601.1"/>
    <property type="molecule type" value="Genomic_DNA"/>
</dbReference>
<protein>
    <submittedName>
        <fullName evidence="1">Uncharacterized protein</fullName>
    </submittedName>
</protein>
<evidence type="ECO:0000313" key="2">
    <source>
        <dbReference type="Proteomes" id="UP000299102"/>
    </source>
</evidence>
<keyword evidence="2" id="KW-1185">Reference proteome</keyword>
<sequence>MVATVVCTSRSALDQLGRPKIQVSHNLYDHTILVEPSGSTSSYTLTKKTEVLTRAIITIRRDHPIVLVHYDEGAKQNVLELEESVLEHLE</sequence>
<dbReference type="AlphaFoldDB" id="A0A4C1W977"/>
<evidence type="ECO:0000313" key="1">
    <source>
        <dbReference type="EMBL" id="GBP47601.1"/>
    </source>
</evidence>
<accession>A0A4C1W977</accession>
<comment type="caution">
    <text evidence="1">The sequence shown here is derived from an EMBL/GenBank/DDBJ whole genome shotgun (WGS) entry which is preliminary data.</text>
</comment>
<proteinExistence type="predicted"/>
<reference evidence="1 2" key="1">
    <citation type="journal article" date="2019" name="Commun. Biol.">
        <title>The bagworm genome reveals a unique fibroin gene that provides high tensile strength.</title>
        <authorList>
            <person name="Kono N."/>
            <person name="Nakamura H."/>
            <person name="Ohtoshi R."/>
            <person name="Tomita M."/>
            <person name="Numata K."/>
            <person name="Arakawa K."/>
        </authorList>
    </citation>
    <scope>NUCLEOTIDE SEQUENCE [LARGE SCALE GENOMIC DNA]</scope>
</reference>